<keyword evidence="2 3" id="KW-0975">Bacterial flagellum</keyword>
<comment type="subcellular location">
    <subcellularLocation>
        <location evidence="3">Secreted</location>
    </subcellularLocation>
    <subcellularLocation>
        <location evidence="3">Bacterial flagellum</location>
    </subcellularLocation>
</comment>
<dbReference type="SUPFAM" id="SSF64518">
    <property type="entry name" value="Phase 1 flagellin"/>
    <property type="match status" value="2"/>
</dbReference>
<dbReference type="Pfam" id="PF00700">
    <property type="entry name" value="Flagellin_C"/>
    <property type="match status" value="1"/>
</dbReference>
<dbReference type="InterPro" id="IPR046358">
    <property type="entry name" value="Flagellin_C"/>
</dbReference>
<evidence type="ECO:0000256" key="3">
    <source>
        <dbReference type="RuleBase" id="RU362073"/>
    </source>
</evidence>
<proteinExistence type="inferred from homology"/>
<dbReference type="GO" id="GO:0005198">
    <property type="term" value="F:structural molecule activity"/>
    <property type="evidence" value="ECO:0007669"/>
    <property type="project" value="UniProtKB-UniRule"/>
</dbReference>
<protein>
    <recommendedName>
        <fullName evidence="3">Flagellin</fullName>
    </recommendedName>
</protein>
<organism evidence="6 7">
    <name type="scientific">Enterovirga aerilata</name>
    <dbReference type="NCBI Taxonomy" id="2730920"/>
    <lineage>
        <taxon>Bacteria</taxon>
        <taxon>Pseudomonadati</taxon>
        <taxon>Pseudomonadota</taxon>
        <taxon>Alphaproteobacteria</taxon>
        <taxon>Hyphomicrobiales</taxon>
        <taxon>Methylobacteriaceae</taxon>
        <taxon>Enterovirga</taxon>
    </lineage>
</organism>
<evidence type="ECO:0000256" key="1">
    <source>
        <dbReference type="ARBA" id="ARBA00005709"/>
    </source>
</evidence>
<dbReference type="Pfam" id="PF00669">
    <property type="entry name" value="Flagellin_N"/>
    <property type="match status" value="1"/>
</dbReference>
<dbReference type="Gene3D" id="1.20.1330.10">
    <property type="entry name" value="f41 fragment of flagellin, N-terminal domain"/>
    <property type="match status" value="1"/>
</dbReference>
<dbReference type="GO" id="GO:0005576">
    <property type="term" value="C:extracellular region"/>
    <property type="evidence" value="ECO:0007669"/>
    <property type="project" value="UniProtKB-SubCell"/>
</dbReference>
<feature type="domain" description="Flagellin N-terminal" evidence="4">
    <location>
        <begin position="13"/>
        <end position="110"/>
    </location>
</feature>
<dbReference type="RefSeq" id="WP_171220160.1">
    <property type="nucleotide sequence ID" value="NZ_JABEPP010000006.1"/>
</dbReference>
<evidence type="ECO:0000259" key="5">
    <source>
        <dbReference type="Pfam" id="PF00700"/>
    </source>
</evidence>
<evidence type="ECO:0000256" key="2">
    <source>
        <dbReference type="ARBA" id="ARBA00023143"/>
    </source>
</evidence>
<name>A0A849I4F3_9HYPH</name>
<comment type="function">
    <text evidence="3">Flagellin is the subunit protein which polymerizes to form the filaments of bacterial flagella.</text>
</comment>
<dbReference type="AlphaFoldDB" id="A0A849I4F3"/>
<evidence type="ECO:0000259" key="4">
    <source>
        <dbReference type="Pfam" id="PF00669"/>
    </source>
</evidence>
<comment type="caution">
    <text evidence="6">The sequence shown here is derived from an EMBL/GenBank/DDBJ whole genome shotgun (WGS) entry which is preliminary data.</text>
</comment>
<dbReference type="GO" id="GO:0009288">
    <property type="term" value="C:bacterial-type flagellum"/>
    <property type="evidence" value="ECO:0007669"/>
    <property type="project" value="UniProtKB-SubCell"/>
</dbReference>
<evidence type="ECO:0000313" key="6">
    <source>
        <dbReference type="EMBL" id="NNM74706.1"/>
    </source>
</evidence>
<dbReference type="EMBL" id="JABEPP010000006">
    <property type="protein sequence ID" value="NNM74706.1"/>
    <property type="molecule type" value="Genomic_DNA"/>
</dbReference>
<dbReference type="Proteomes" id="UP000564885">
    <property type="component" value="Unassembled WGS sequence"/>
</dbReference>
<comment type="similarity">
    <text evidence="1 3">Belongs to the bacterial flagellin family.</text>
</comment>
<keyword evidence="7" id="KW-1185">Reference proteome</keyword>
<evidence type="ECO:0000313" key="7">
    <source>
        <dbReference type="Proteomes" id="UP000564885"/>
    </source>
</evidence>
<dbReference type="InterPro" id="IPR001029">
    <property type="entry name" value="Flagellin_N"/>
</dbReference>
<accession>A0A849I4F3</accession>
<reference evidence="6 7" key="1">
    <citation type="submission" date="2020-04" db="EMBL/GenBank/DDBJ databases">
        <title>Enterovirga sp. isolate from soil.</title>
        <authorList>
            <person name="Chea S."/>
            <person name="Kim D.-U."/>
        </authorList>
    </citation>
    <scope>NUCLEOTIDE SEQUENCE [LARGE SCALE GENOMIC DNA]</scope>
    <source>
        <strain evidence="6 7">DB1703</strain>
    </source>
</reference>
<gene>
    <name evidence="6" type="ORF">HJG44_20300</name>
</gene>
<sequence>MATNGIVLSSSVRTNLLSLQDTTTQQGIVQNRLATGKKVISALDNPTNFFTSAGLTQRANDLAALLDGISNGVKTLEAASNGATSITKVLESMQANVRQARQDKSFKGELFSLSSSVDTSAVRNITISGGSVTGAVNIPLNTVGTPATAASRSFTFGGAMSFDDAGDQLNFSIAIDGGASTAVSITAADVAAVGNNDAVLDDAAELRAVLAAKLGSSATIGGSGTTVSISSNSTGAASRIAITGVSVVNGGGAALTNTSGLADGSATGTATTGLKTIDEIADAINSHPSLTGKVRASNDGGKLRIENLSVKDMTVAGVNSTTGQIDGSGGTKTIALNEIRKNLVAQFNDLRDQLDKIASDAGYNGVNLLRGDKLRVVFNERGTSSIDIEAKNKTGPSGVSTAANSLNIPPVTEDEYSSDDLLDARFNALKDSLTTLQSQSSNLGANLGVVQIRQDFTKQMITTLQTGSDFLVNADMNEEGANLLALNTRQQLSQTALSLASQADQAVLRLFG</sequence>
<feature type="domain" description="Flagellin C-terminal" evidence="5">
    <location>
        <begin position="430"/>
        <end position="511"/>
    </location>
</feature>
<keyword evidence="3" id="KW-0964">Secreted</keyword>